<organism evidence="1 2">
    <name type="scientific">Granulicatella balaenopterae</name>
    <dbReference type="NCBI Taxonomy" id="137733"/>
    <lineage>
        <taxon>Bacteria</taxon>
        <taxon>Bacillati</taxon>
        <taxon>Bacillota</taxon>
        <taxon>Bacilli</taxon>
        <taxon>Lactobacillales</taxon>
        <taxon>Carnobacteriaceae</taxon>
        <taxon>Granulicatella</taxon>
    </lineage>
</organism>
<dbReference type="GO" id="GO:0010181">
    <property type="term" value="F:FMN binding"/>
    <property type="evidence" value="ECO:0007669"/>
    <property type="project" value="InterPro"/>
</dbReference>
<dbReference type="Pfam" id="PF07972">
    <property type="entry name" value="Flavodoxin_NdrI"/>
    <property type="match status" value="1"/>
</dbReference>
<dbReference type="SUPFAM" id="SSF52218">
    <property type="entry name" value="Flavoproteins"/>
    <property type="match status" value="1"/>
</dbReference>
<dbReference type="EMBL" id="FOGF01000004">
    <property type="protein sequence ID" value="SEQ69432.1"/>
    <property type="molecule type" value="Genomic_DNA"/>
</dbReference>
<evidence type="ECO:0000313" key="2">
    <source>
        <dbReference type="Proteomes" id="UP000198556"/>
    </source>
</evidence>
<dbReference type="OrthoDB" id="350535at2"/>
<accession>A0A1H9I4K5</accession>
<dbReference type="RefSeq" id="WP_089745978.1">
    <property type="nucleotide sequence ID" value="NZ_FOGF01000004.1"/>
</dbReference>
<evidence type="ECO:0000313" key="1">
    <source>
        <dbReference type="EMBL" id="SEQ69432.1"/>
    </source>
</evidence>
<dbReference type="PANTHER" id="PTHR37297:SF1">
    <property type="entry name" value="PROTEIN NRDI"/>
    <property type="match status" value="1"/>
</dbReference>
<dbReference type="AlphaFoldDB" id="A0A1H9I4K5"/>
<dbReference type="InterPro" id="IPR004465">
    <property type="entry name" value="RNR_NrdI"/>
</dbReference>
<dbReference type="Gene3D" id="3.40.50.360">
    <property type="match status" value="1"/>
</dbReference>
<dbReference type="PANTHER" id="PTHR37297">
    <property type="entry name" value="PROTEIN NRDI"/>
    <property type="match status" value="1"/>
</dbReference>
<dbReference type="NCBIfam" id="TIGR00333">
    <property type="entry name" value="nrdI"/>
    <property type="match status" value="1"/>
</dbReference>
<proteinExistence type="predicted"/>
<dbReference type="Proteomes" id="UP000198556">
    <property type="component" value="Unassembled WGS sequence"/>
</dbReference>
<keyword evidence="2" id="KW-1185">Reference proteome</keyword>
<dbReference type="InterPro" id="IPR029039">
    <property type="entry name" value="Flavoprotein-like_sf"/>
</dbReference>
<sequence>MKVVYMSLTGQTRRFVAKLEMDSLEIHPDNAFQEIFEPFIIIVPTYDIEVTEIMNDFIETGNNHSFLRGVAGSGNLNFDNLFCYTAKDLAKEYQVPLIHCFEFQGTDEDVKFIKEKVSALG</sequence>
<name>A0A1H9I4K5_9LACT</name>
<reference evidence="1 2" key="1">
    <citation type="submission" date="2016-10" db="EMBL/GenBank/DDBJ databases">
        <authorList>
            <person name="de Groot N.N."/>
        </authorList>
    </citation>
    <scope>NUCLEOTIDE SEQUENCE [LARGE SCALE GENOMIC DNA]</scope>
    <source>
        <strain evidence="1 2">DSM 15827</strain>
    </source>
</reference>
<protein>
    <submittedName>
        <fullName evidence="1">Protein involved in ribonucleotide reduction</fullName>
    </submittedName>
</protein>
<gene>
    <name evidence="1" type="ORF">SAMN05421767_10455</name>
</gene>
<dbReference type="PIRSF" id="PIRSF005087">
    <property type="entry name" value="NrdI"/>
    <property type="match status" value="1"/>
</dbReference>
<dbReference type="STRING" id="137733.SAMN05421767_10455"/>